<proteinExistence type="predicted"/>
<evidence type="ECO:0000313" key="2">
    <source>
        <dbReference type="Proteomes" id="UP001301958"/>
    </source>
</evidence>
<name>A0AAN7GR64_9PEZI</name>
<reference evidence="1" key="2">
    <citation type="submission" date="2023-05" db="EMBL/GenBank/DDBJ databases">
        <authorList>
            <consortium name="Lawrence Berkeley National Laboratory"/>
            <person name="Steindorff A."/>
            <person name="Hensen N."/>
            <person name="Bonometti L."/>
            <person name="Westerberg I."/>
            <person name="Brannstrom I.O."/>
            <person name="Guillou S."/>
            <person name="Cros-Aarteil S."/>
            <person name="Calhoun S."/>
            <person name="Haridas S."/>
            <person name="Kuo A."/>
            <person name="Mondo S."/>
            <person name="Pangilinan J."/>
            <person name="Riley R."/>
            <person name="Labutti K."/>
            <person name="Andreopoulos B."/>
            <person name="Lipzen A."/>
            <person name="Chen C."/>
            <person name="Yanf M."/>
            <person name="Daum C."/>
            <person name="Ng V."/>
            <person name="Clum A."/>
            <person name="Ohm R."/>
            <person name="Martin F."/>
            <person name="Silar P."/>
            <person name="Natvig D."/>
            <person name="Lalanne C."/>
            <person name="Gautier V."/>
            <person name="Ament-Velasquez S.L."/>
            <person name="Kruys A."/>
            <person name="Hutchinson M.I."/>
            <person name="Powell A.J."/>
            <person name="Barry K."/>
            <person name="Miller A.N."/>
            <person name="Grigoriev I.V."/>
            <person name="Debuchy R."/>
            <person name="Gladieux P."/>
            <person name="Thoren M.H."/>
            <person name="Johannesson H."/>
        </authorList>
    </citation>
    <scope>NUCLEOTIDE SEQUENCE</scope>
    <source>
        <strain evidence="1">CBS 990.96</strain>
    </source>
</reference>
<protein>
    <submittedName>
        <fullName evidence="1">Uncharacterized protein</fullName>
    </submittedName>
</protein>
<dbReference type="Proteomes" id="UP001301958">
    <property type="component" value="Unassembled WGS sequence"/>
</dbReference>
<dbReference type="AlphaFoldDB" id="A0AAN7GR64"/>
<dbReference type="EMBL" id="MU865400">
    <property type="protein sequence ID" value="KAK4224177.1"/>
    <property type="molecule type" value="Genomic_DNA"/>
</dbReference>
<keyword evidence="2" id="KW-1185">Reference proteome</keyword>
<organism evidence="1 2">
    <name type="scientific">Podospora fimiseda</name>
    <dbReference type="NCBI Taxonomy" id="252190"/>
    <lineage>
        <taxon>Eukaryota</taxon>
        <taxon>Fungi</taxon>
        <taxon>Dikarya</taxon>
        <taxon>Ascomycota</taxon>
        <taxon>Pezizomycotina</taxon>
        <taxon>Sordariomycetes</taxon>
        <taxon>Sordariomycetidae</taxon>
        <taxon>Sordariales</taxon>
        <taxon>Podosporaceae</taxon>
        <taxon>Podospora</taxon>
    </lineage>
</organism>
<reference evidence="1" key="1">
    <citation type="journal article" date="2023" name="Mol. Phylogenet. Evol.">
        <title>Genome-scale phylogeny and comparative genomics of the fungal order Sordariales.</title>
        <authorList>
            <person name="Hensen N."/>
            <person name="Bonometti L."/>
            <person name="Westerberg I."/>
            <person name="Brannstrom I.O."/>
            <person name="Guillou S."/>
            <person name="Cros-Aarteil S."/>
            <person name="Calhoun S."/>
            <person name="Haridas S."/>
            <person name="Kuo A."/>
            <person name="Mondo S."/>
            <person name="Pangilinan J."/>
            <person name="Riley R."/>
            <person name="LaButti K."/>
            <person name="Andreopoulos B."/>
            <person name="Lipzen A."/>
            <person name="Chen C."/>
            <person name="Yan M."/>
            <person name="Daum C."/>
            <person name="Ng V."/>
            <person name="Clum A."/>
            <person name="Steindorff A."/>
            <person name="Ohm R.A."/>
            <person name="Martin F."/>
            <person name="Silar P."/>
            <person name="Natvig D.O."/>
            <person name="Lalanne C."/>
            <person name="Gautier V."/>
            <person name="Ament-Velasquez S.L."/>
            <person name="Kruys A."/>
            <person name="Hutchinson M.I."/>
            <person name="Powell A.J."/>
            <person name="Barry K."/>
            <person name="Miller A.N."/>
            <person name="Grigoriev I.V."/>
            <person name="Debuchy R."/>
            <person name="Gladieux P."/>
            <person name="Hiltunen Thoren M."/>
            <person name="Johannesson H."/>
        </authorList>
    </citation>
    <scope>NUCLEOTIDE SEQUENCE</scope>
    <source>
        <strain evidence="1">CBS 990.96</strain>
    </source>
</reference>
<gene>
    <name evidence="1" type="ORF">QBC38DRAFT_485950</name>
</gene>
<sequence>MVDFINKLKTPPLLSFLTETSSSLTIMLVDFPAKVLTCMLPISPFEILATSPVRLVPGYSKVTLSEDWYRHLRQTFNSQHGSPDTSVKPSCFKVWANKQDEETAHALSEMINRFWAEQSESNYIFDQRRIWLNSLNAEMRLKGYGDHCWRGEMSSDRWRRLSEYWRQEASWHSWNARIYLGGYMGICWRGGLIPWGSTEEERVQEIVWNNRVDILMELEGRYLDYVPCRRKGTIGEYNKFWLQI</sequence>
<comment type="caution">
    <text evidence="1">The sequence shown here is derived from an EMBL/GenBank/DDBJ whole genome shotgun (WGS) entry which is preliminary data.</text>
</comment>
<accession>A0AAN7GR64</accession>
<evidence type="ECO:0000313" key="1">
    <source>
        <dbReference type="EMBL" id="KAK4224177.1"/>
    </source>
</evidence>